<reference evidence="15 16" key="1">
    <citation type="submission" date="2019-06" db="EMBL/GenBank/DDBJ databases">
        <title>Sequencing the genomes of 1000 actinobacteria strains.</title>
        <authorList>
            <person name="Klenk H.-P."/>
        </authorList>
    </citation>
    <scope>NUCLEOTIDE SEQUENCE [LARGE SCALE GENOMIC DNA]</scope>
    <source>
        <strain evidence="15 16">DSM 44826</strain>
    </source>
</reference>
<dbReference type="InterPro" id="IPR003594">
    <property type="entry name" value="HATPase_dom"/>
</dbReference>
<comment type="caution">
    <text evidence="15">The sequence shown here is derived from an EMBL/GenBank/DDBJ whole genome shotgun (WGS) entry which is preliminary data.</text>
</comment>
<dbReference type="PROSITE" id="PS50885">
    <property type="entry name" value="HAMP"/>
    <property type="match status" value="1"/>
</dbReference>
<evidence type="ECO:0000313" key="16">
    <source>
        <dbReference type="Proteomes" id="UP000317940"/>
    </source>
</evidence>
<protein>
    <recommendedName>
        <fullName evidence="3">histidine kinase</fullName>
        <ecNumber evidence="3">2.7.13.3</ecNumber>
    </recommendedName>
</protein>
<dbReference type="SMART" id="SM00388">
    <property type="entry name" value="HisKA"/>
    <property type="match status" value="1"/>
</dbReference>
<dbReference type="PANTHER" id="PTHR45436">
    <property type="entry name" value="SENSOR HISTIDINE KINASE YKOH"/>
    <property type="match status" value="1"/>
</dbReference>
<keyword evidence="6 12" id="KW-0812">Transmembrane</keyword>
<dbReference type="EMBL" id="VIWT01000004">
    <property type="protein sequence ID" value="TWF82825.1"/>
    <property type="molecule type" value="Genomic_DNA"/>
</dbReference>
<evidence type="ECO:0000256" key="10">
    <source>
        <dbReference type="ARBA" id="ARBA00023136"/>
    </source>
</evidence>
<accession>A0A561T6S4</accession>
<dbReference type="Pfam" id="PF00512">
    <property type="entry name" value="HisKA"/>
    <property type="match status" value="1"/>
</dbReference>
<keyword evidence="9" id="KW-0902">Two-component regulatory system</keyword>
<dbReference type="PRINTS" id="PR00344">
    <property type="entry name" value="BCTRLSENSOR"/>
</dbReference>
<dbReference type="InterPro" id="IPR036890">
    <property type="entry name" value="HATPase_C_sf"/>
</dbReference>
<dbReference type="EC" id="2.7.13.3" evidence="3"/>
<organism evidence="15 16">
    <name type="scientific">Kitasatospora viridis</name>
    <dbReference type="NCBI Taxonomy" id="281105"/>
    <lineage>
        <taxon>Bacteria</taxon>
        <taxon>Bacillati</taxon>
        <taxon>Actinomycetota</taxon>
        <taxon>Actinomycetes</taxon>
        <taxon>Kitasatosporales</taxon>
        <taxon>Streptomycetaceae</taxon>
        <taxon>Kitasatospora</taxon>
    </lineage>
</organism>
<comment type="catalytic activity">
    <reaction evidence="1">
        <text>ATP + protein L-histidine = ADP + protein N-phospho-L-histidine.</text>
        <dbReference type="EC" id="2.7.13.3"/>
    </reaction>
</comment>
<dbReference type="GO" id="GO:0005886">
    <property type="term" value="C:plasma membrane"/>
    <property type="evidence" value="ECO:0007669"/>
    <property type="project" value="UniProtKB-SubCell"/>
</dbReference>
<evidence type="ECO:0000256" key="9">
    <source>
        <dbReference type="ARBA" id="ARBA00023012"/>
    </source>
</evidence>
<dbReference type="SMART" id="SM00304">
    <property type="entry name" value="HAMP"/>
    <property type="match status" value="1"/>
</dbReference>
<dbReference type="SMART" id="SM00387">
    <property type="entry name" value="HATPase_c"/>
    <property type="match status" value="1"/>
</dbReference>
<dbReference type="PANTHER" id="PTHR45436:SF5">
    <property type="entry name" value="SENSOR HISTIDINE KINASE TRCS"/>
    <property type="match status" value="1"/>
</dbReference>
<dbReference type="GO" id="GO:0000155">
    <property type="term" value="F:phosphorelay sensor kinase activity"/>
    <property type="evidence" value="ECO:0007669"/>
    <property type="project" value="InterPro"/>
</dbReference>
<evidence type="ECO:0000256" key="1">
    <source>
        <dbReference type="ARBA" id="ARBA00000085"/>
    </source>
</evidence>
<evidence type="ECO:0000256" key="5">
    <source>
        <dbReference type="ARBA" id="ARBA00022679"/>
    </source>
</evidence>
<dbReference type="InterPro" id="IPR004358">
    <property type="entry name" value="Sig_transdc_His_kin-like_C"/>
</dbReference>
<name>A0A561T6S4_9ACTN</name>
<dbReference type="AlphaFoldDB" id="A0A561T6S4"/>
<feature type="transmembrane region" description="Helical" evidence="12">
    <location>
        <begin position="21"/>
        <end position="40"/>
    </location>
</feature>
<keyword evidence="11" id="KW-0175">Coiled coil</keyword>
<dbReference type="SUPFAM" id="SSF55874">
    <property type="entry name" value="ATPase domain of HSP90 chaperone/DNA topoisomerase II/histidine kinase"/>
    <property type="match status" value="1"/>
</dbReference>
<dbReference type="SUPFAM" id="SSF47384">
    <property type="entry name" value="Homodimeric domain of signal transducing histidine kinase"/>
    <property type="match status" value="1"/>
</dbReference>
<keyword evidence="16" id="KW-1185">Reference proteome</keyword>
<evidence type="ECO:0000259" key="14">
    <source>
        <dbReference type="PROSITE" id="PS50885"/>
    </source>
</evidence>
<keyword evidence="5" id="KW-0808">Transferase</keyword>
<comment type="subcellular location">
    <subcellularLocation>
        <location evidence="2">Cell membrane</location>
    </subcellularLocation>
</comment>
<sequence>MGRRPLGIPSWLPWPGVRARAALGALIASAIAFSVIALWVEDSVHRQLLGRARERAGTAVENVQSKIPNSPDESYQDATYVVMTVDGRWLRSNKMFQVYETGAYRTGLVPFTPQDEVALDQEMTEHPDRVNPFGPITATFPPGLGPGPESSALKGRTLQFYRGVTNPLSSDQIAQYSGVVGLPNQSLTIYVMVDPQEADKTAAAVTSLLRYLAPAASLCVALTAWLVTGLALRPVESIRRRMAEIGDGAYHERVPVPPGRDRIARLAETTNDTLDQLERSLTEQRRLVADASHELRSPLAALRSSLEVPLAHPEQADWPAVAAGALAETERLQELADDLLLLARTEEAGRAGAQGAAGAVAREPGSVELHDLVAEQLAERAHLDRVPAYRFELAEATVPGREVLVGRLVRNLLDNAARHAGSTVTVRLRTADGWAELTVDDDGPGIPAADRERIFDRFVRLDTARNRAAGGAGLGLALVRTIAGTLGGSVAAEEPPVGRGAHLVVRLPLIGEAQGGS</sequence>
<evidence type="ECO:0000256" key="2">
    <source>
        <dbReference type="ARBA" id="ARBA00004236"/>
    </source>
</evidence>
<dbReference type="Gene3D" id="1.10.287.130">
    <property type="match status" value="1"/>
</dbReference>
<dbReference type="CDD" id="cd06225">
    <property type="entry name" value="HAMP"/>
    <property type="match status" value="1"/>
</dbReference>
<evidence type="ECO:0000256" key="12">
    <source>
        <dbReference type="SAM" id="Phobius"/>
    </source>
</evidence>
<dbReference type="CDD" id="cd00082">
    <property type="entry name" value="HisKA"/>
    <property type="match status" value="1"/>
</dbReference>
<feature type="domain" description="Histidine kinase" evidence="13">
    <location>
        <begin position="290"/>
        <end position="511"/>
    </location>
</feature>
<dbReference type="InterPro" id="IPR003660">
    <property type="entry name" value="HAMP_dom"/>
</dbReference>
<evidence type="ECO:0000256" key="6">
    <source>
        <dbReference type="ARBA" id="ARBA00022692"/>
    </source>
</evidence>
<proteinExistence type="predicted"/>
<dbReference type="InterPro" id="IPR036097">
    <property type="entry name" value="HisK_dim/P_sf"/>
</dbReference>
<evidence type="ECO:0000256" key="7">
    <source>
        <dbReference type="ARBA" id="ARBA00022777"/>
    </source>
</evidence>
<gene>
    <name evidence="15" type="ORF">FHX73_14307</name>
</gene>
<evidence type="ECO:0000256" key="8">
    <source>
        <dbReference type="ARBA" id="ARBA00022989"/>
    </source>
</evidence>
<dbReference type="InterPro" id="IPR005467">
    <property type="entry name" value="His_kinase_dom"/>
</dbReference>
<evidence type="ECO:0000259" key="13">
    <source>
        <dbReference type="PROSITE" id="PS50109"/>
    </source>
</evidence>
<keyword evidence="8 12" id="KW-1133">Transmembrane helix</keyword>
<dbReference type="InterPro" id="IPR050428">
    <property type="entry name" value="TCS_sensor_his_kinase"/>
</dbReference>
<evidence type="ECO:0000256" key="4">
    <source>
        <dbReference type="ARBA" id="ARBA00022553"/>
    </source>
</evidence>
<dbReference type="Gene3D" id="3.30.565.10">
    <property type="entry name" value="Histidine kinase-like ATPase, C-terminal domain"/>
    <property type="match status" value="1"/>
</dbReference>
<keyword evidence="7 15" id="KW-0418">Kinase</keyword>
<dbReference type="PROSITE" id="PS50109">
    <property type="entry name" value="HIS_KIN"/>
    <property type="match status" value="1"/>
</dbReference>
<keyword evidence="4" id="KW-0597">Phosphoprotein</keyword>
<keyword evidence="10 12" id="KW-0472">Membrane</keyword>
<evidence type="ECO:0000256" key="11">
    <source>
        <dbReference type="SAM" id="Coils"/>
    </source>
</evidence>
<feature type="coiled-coil region" evidence="11">
    <location>
        <begin position="267"/>
        <end position="294"/>
    </location>
</feature>
<dbReference type="RefSeq" id="WP_170305226.1">
    <property type="nucleotide sequence ID" value="NZ_BAAAMZ010000009.1"/>
</dbReference>
<evidence type="ECO:0000313" key="15">
    <source>
        <dbReference type="EMBL" id="TWF82825.1"/>
    </source>
</evidence>
<dbReference type="InterPro" id="IPR003661">
    <property type="entry name" value="HisK_dim/P_dom"/>
</dbReference>
<dbReference type="Pfam" id="PF02518">
    <property type="entry name" value="HATPase_c"/>
    <property type="match status" value="1"/>
</dbReference>
<feature type="domain" description="HAMP" evidence="14">
    <location>
        <begin position="229"/>
        <end position="282"/>
    </location>
</feature>
<evidence type="ECO:0000256" key="3">
    <source>
        <dbReference type="ARBA" id="ARBA00012438"/>
    </source>
</evidence>
<dbReference type="Proteomes" id="UP000317940">
    <property type="component" value="Unassembled WGS sequence"/>
</dbReference>